<proteinExistence type="predicted"/>
<dbReference type="RefSeq" id="WP_179908818.1">
    <property type="nucleotide sequence ID" value="NZ_CP058910.1"/>
</dbReference>
<dbReference type="Pfam" id="PF18923">
    <property type="entry name" value="DUF5673"/>
    <property type="match status" value="1"/>
</dbReference>
<dbReference type="GeneID" id="56079655"/>
<dbReference type="Proteomes" id="UP000509667">
    <property type="component" value="Chromosome"/>
</dbReference>
<feature type="domain" description="DUF5673" evidence="1">
    <location>
        <begin position="58"/>
        <end position="115"/>
    </location>
</feature>
<sequence length="124" mass="13691">MTETTVREGIAYAERETGEMKLGLYLFALGGDGGSMYWLFPAMVSVWVPLLADSDGKEVAIADQGLRVERQVHDWTTVDGDELTDDALTLTRPKWYHADLPFDRSDVADLDAVTATLDGAPRQN</sequence>
<dbReference type="InterPro" id="IPR043730">
    <property type="entry name" value="DUF5673"/>
</dbReference>
<organism evidence="2 3">
    <name type="scientific">Halosimplex rubrum</name>
    <dbReference type="NCBI Taxonomy" id="869889"/>
    <lineage>
        <taxon>Archaea</taxon>
        <taxon>Methanobacteriati</taxon>
        <taxon>Methanobacteriota</taxon>
        <taxon>Stenosarchaea group</taxon>
        <taxon>Halobacteria</taxon>
        <taxon>Halobacteriales</taxon>
        <taxon>Haloarculaceae</taxon>
        <taxon>Halosimplex</taxon>
    </lineage>
</organism>
<gene>
    <name evidence="2" type="ORF">HZS55_17290</name>
</gene>
<reference evidence="2 3" key="1">
    <citation type="submission" date="2020-07" db="EMBL/GenBank/DDBJ databases">
        <title>Halosimplex pelagicum sp. nov. and Halosimplex rubrum sp. nov., isolated from salted brown alga Laminaria, and emended description of the genus Halosimplex.</title>
        <authorList>
            <person name="Cui H."/>
        </authorList>
    </citation>
    <scope>NUCLEOTIDE SEQUENCE [LARGE SCALE GENOMIC DNA]</scope>
    <source>
        <strain evidence="2 3">R27</strain>
    </source>
</reference>
<dbReference type="AlphaFoldDB" id="A0A7D5PBE4"/>
<evidence type="ECO:0000259" key="1">
    <source>
        <dbReference type="Pfam" id="PF18923"/>
    </source>
</evidence>
<protein>
    <recommendedName>
        <fullName evidence="1">DUF5673 domain-containing protein</fullName>
    </recommendedName>
</protein>
<keyword evidence="3" id="KW-1185">Reference proteome</keyword>
<dbReference type="OrthoDB" id="241986at2157"/>
<name>A0A7D5PBE4_9EURY</name>
<evidence type="ECO:0000313" key="2">
    <source>
        <dbReference type="EMBL" id="QLH78940.1"/>
    </source>
</evidence>
<accession>A0A7D5PBE4</accession>
<dbReference type="KEGG" id="hrr:HZS55_17290"/>
<evidence type="ECO:0000313" key="3">
    <source>
        <dbReference type="Proteomes" id="UP000509667"/>
    </source>
</evidence>
<dbReference type="EMBL" id="CP058910">
    <property type="protein sequence ID" value="QLH78940.1"/>
    <property type="molecule type" value="Genomic_DNA"/>
</dbReference>